<dbReference type="Gene3D" id="3.40.50.360">
    <property type="match status" value="1"/>
</dbReference>
<proteinExistence type="inferred from homology"/>
<evidence type="ECO:0000313" key="9">
    <source>
        <dbReference type="Proteomes" id="UP000505325"/>
    </source>
</evidence>
<dbReference type="RefSeq" id="WP_173634555.1">
    <property type="nucleotide sequence ID" value="NZ_CP054212.1"/>
</dbReference>
<dbReference type="EC" id="1.6.5.-" evidence="6"/>
<comment type="catalytic activity">
    <reaction evidence="5">
        <text>N,N-dimethyl-1,4-phenylenediamine + anthranilate + 2 NAD(+) = 2-(4-dimethylaminophenyl)diazenylbenzoate + 2 NADH + 2 H(+)</text>
        <dbReference type="Rhea" id="RHEA:55872"/>
        <dbReference type="ChEBI" id="CHEBI:15378"/>
        <dbReference type="ChEBI" id="CHEBI:15783"/>
        <dbReference type="ChEBI" id="CHEBI:16567"/>
        <dbReference type="ChEBI" id="CHEBI:57540"/>
        <dbReference type="ChEBI" id="CHEBI:57945"/>
        <dbReference type="ChEBI" id="CHEBI:71579"/>
        <dbReference type="EC" id="1.7.1.17"/>
    </reaction>
    <physiologicalReaction direction="right-to-left" evidence="5">
        <dbReference type="Rhea" id="RHEA:55874"/>
    </physiologicalReaction>
</comment>
<keyword evidence="1 6" id="KW-0285">Flavoprotein</keyword>
<evidence type="ECO:0000256" key="4">
    <source>
        <dbReference type="ARBA" id="ARBA00023027"/>
    </source>
</evidence>
<keyword evidence="2 6" id="KW-0288">FMN</keyword>
<dbReference type="KEGG" id="pmak:PMPD1_2686"/>
<dbReference type="PANTHER" id="PTHR43741">
    <property type="entry name" value="FMN-DEPENDENT NADH-AZOREDUCTASE 1"/>
    <property type="match status" value="1"/>
</dbReference>
<organism evidence="8 9">
    <name type="scientific">Paramixta manurensis</name>
    <dbReference type="NCBI Taxonomy" id="2740817"/>
    <lineage>
        <taxon>Bacteria</taxon>
        <taxon>Pseudomonadati</taxon>
        <taxon>Pseudomonadota</taxon>
        <taxon>Gammaproteobacteria</taxon>
        <taxon>Enterobacterales</taxon>
        <taxon>Erwiniaceae</taxon>
        <taxon>Paramixta</taxon>
    </lineage>
</organism>
<comment type="subunit">
    <text evidence="6">Homodimer.</text>
</comment>
<dbReference type="AlphaFoldDB" id="A0A6M8UA39"/>
<dbReference type="HAMAP" id="MF_01216">
    <property type="entry name" value="Azoreductase_type1"/>
    <property type="match status" value="1"/>
</dbReference>
<keyword evidence="4 6" id="KW-0520">NAD</keyword>
<reference evidence="8 9" key="1">
    <citation type="submission" date="2020-06" db="EMBL/GenBank/DDBJ databases">
        <title>Genome sequence of Paramixta manurensis strain PD-1.</title>
        <authorList>
            <person name="Lee C.W."/>
            <person name="Kim J."/>
        </authorList>
    </citation>
    <scope>NUCLEOTIDE SEQUENCE [LARGE SCALE GENOMIC DNA]</scope>
    <source>
        <strain evidence="8 9">PD-1</strain>
    </source>
</reference>
<comment type="cofactor">
    <cofactor evidence="6">
        <name>FMN</name>
        <dbReference type="ChEBI" id="CHEBI:58210"/>
    </cofactor>
    <text evidence="6">Binds 1 FMN per subunit.</text>
</comment>
<comment type="caution">
    <text evidence="6">Lacks conserved residue(s) required for the propagation of feature annotation.</text>
</comment>
<dbReference type="Pfam" id="PF02525">
    <property type="entry name" value="Flavodoxin_2"/>
    <property type="match status" value="1"/>
</dbReference>
<evidence type="ECO:0000256" key="5">
    <source>
        <dbReference type="ARBA" id="ARBA00048542"/>
    </source>
</evidence>
<protein>
    <recommendedName>
        <fullName evidence="6">FMN dependent NADH:quinone oxidoreductase</fullName>
        <ecNumber evidence="6">1.6.5.-</ecNumber>
    </recommendedName>
    <alternativeName>
        <fullName evidence="6">Azo-dye reductase</fullName>
    </alternativeName>
    <alternativeName>
        <fullName evidence="6">FMN-dependent NADH-azo compound oxidoreductase</fullName>
    </alternativeName>
    <alternativeName>
        <fullName evidence="6">FMN-dependent NADH-azoreductase</fullName>
        <ecNumber evidence="6">1.7.1.17</ecNumber>
    </alternativeName>
</protein>
<dbReference type="EMBL" id="CP054212">
    <property type="protein sequence ID" value="QKJ87626.1"/>
    <property type="molecule type" value="Genomic_DNA"/>
</dbReference>
<dbReference type="GO" id="GO:0016652">
    <property type="term" value="F:oxidoreductase activity, acting on NAD(P)H as acceptor"/>
    <property type="evidence" value="ECO:0007669"/>
    <property type="project" value="UniProtKB-UniRule"/>
</dbReference>
<evidence type="ECO:0000259" key="7">
    <source>
        <dbReference type="Pfam" id="PF02525"/>
    </source>
</evidence>
<evidence type="ECO:0000256" key="2">
    <source>
        <dbReference type="ARBA" id="ARBA00022643"/>
    </source>
</evidence>
<evidence type="ECO:0000313" key="8">
    <source>
        <dbReference type="EMBL" id="QKJ87626.1"/>
    </source>
</evidence>
<accession>A0A6M8UA39</accession>
<comment type="similarity">
    <text evidence="6">Belongs to the azoreductase type 1 family.</text>
</comment>
<dbReference type="InterPro" id="IPR050104">
    <property type="entry name" value="FMN-dep_NADH:Q_OxRdtase_AzoR1"/>
</dbReference>
<keyword evidence="9" id="KW-1185">Reference proteome</keyword>
<feature type="binding site" evidence="6">
    <location>
        <position position="10"/>
    </location>
    <ligand>
        <name>FMN</name>
        <dbReference type="ChEBI" id="CHEBI:58210"/>
    </ligand>
</feature>
<dbReference type="EC" id="1.7.1.17" evidence="6"/>
<dbReference type="InterPro" id="IPR029039">
    <property type="entry name" value="Flavoprotein-like_sf"/>
</dbReference>
<dbReference type="GO" id="GO:0010181">
    <property type="term" value="F:FMN binding"/>
    <property type="evidence" value="ECO:0007669"/>
    <property type="project" value="UniProtKB-UniRule"/>
</dbReference>
<dbReference type="InterPro" id="IPR003680">
    <property type="entry name" value="Flavodoxin_fold"/>
</dbReference>
<dbReference type="GO" id="GO:0009055">
    <property type="term" value="F:electron transfer activity"/>
    <property type="evidence" value="ECO:0007669"/>
    <property type="project" value="UniProtKB-UniRule"/>
</dbReference>
<dbReference type="Proteomes" id="UP000505325">
    <property type="component" value="Chromosome"/>
</dbReference>
<comment type="function">
    <text evidence="6">Quinone reductase that provides resistance to thiol-specific stress caused by electrophilic quinones.</text>
</comment>
<gene>
    <name evidence="6" type="primary">azoR</name>
    <name evidence="8" type="ORF">PMPD1_2686</name>
</gene>
<dbReference type="InterPro" id="IPR023048">
    <property type="entry name" value="NADH:quinone_OxRdtase_FMN_depd"/>
</dbReference>
<keyword evidence="3 6" id="KW-0560">Oxidoreductase</keyword>
<sequence>MNSILALDFSPYGENSLGMKLGNEAINRLVARYPQIEVVRHSFGQAILSPIEQAYVRAITDGCPASDPAFEHSERLIAELERADWVLLSTPMHNFTVPAALKLWIDYIVRAGRTFDNLPEGKVGLLKDKPLRVVVRSGGLITGERARQQDFLTPYLRYALESIGLKSVEFIYLEGLAPQPEALSAAAERLSQLLIT</sequence>
<dbReference type="PANTHER" id="PTHR43741:SF4">
    <property type="entry name" value="FMN-DEPENDENT NADH:QUINONE OXIDOREDUCTASE"/>
    <property type="match status" value="1"/>
</dbReference>
<evidence type="ECO:0000256" key="1">
    <source>
        <dbReference type="ARBA" id="ARBA00022630"/>
    </source>
</evidence>
<feature type="domain" description="Flavodoxin-like fold" evidence="7">
    <location>
        <begin position="3"/>
        <end position="192"/>
    </location>
</feature>
<evidence type="ECO:0000256" key="6">
    <source>
        <dbReference type="HAMAP-Rule" id="MF_01216"/>
    </source>
</evidence>
<evidence type="ECO:0000256" key="3">
    <source>
        <dbReference type="ARBA" id="ARBA00023002"/>
    </source>
</evidence>
<dbReference type="GO" id="GO:0016655">
    <property type="term" value="F:oxidoreductase activity, acting on NAD(P)H, quinone or similar compound as acceptor"/>
    <property type="evidence" value="ECO:0007669"/>
    <property type="project" value="InterPro"/>
</dbReference>
<comment type="catalytic activity">
    <reaction evidence="6">
        <text>2 a quinone + NADH + H(+) = 2 a 1,4-benzosemiquinone + NAD(+)</text>
        <dbReference type="Rhea" id="RHEA:65952"/>
        <dbReference type="ChEBI" id="CHEBI:15378"/>
        <dbReference type="ChEBI" id="CHEBI:57540"/>
        <dbReference type="ChEBI" id="CHEBI:57945"/>
        <dbReference type="ChEBI" id="CHEBI:132124"/>
        <dbReference type="ChEBI" id="CHEBI:134225"/>
    </reaction>
</comment>
<comment type="function">
    <text evidence="6">Also exhibits azoreductase activity. Catalyzes the reductive cleavage of the azo bond in aromatic azo compounds to the corresponding amines.</text>
</comment>
<name>A0A6M8UA39_9GAMM</name>
<dbReference type="SUPFAM" id="SSF52218">
    <property type="entry name" value="Flavoproteins"/>
    <property type="match status" value="1"/>
</dbReference>